<organism evidence="1">
    <name type="scientific">Anguilla anguilla</name>
    <name type="common">European freshwater eel</name>
    <name type="synonym">Muraena anguilla</name>
    <dbReference type="NCBI Taxonomy" id="7936"/>
    <lineage>
        <taxon>Eukaryota</taxon>
        <taxon>Metazoa</taxon>
        <taxon>Chordata</taxon>
        <taxon>Craniata</taxon>
        <taxon>Vertebrata</taxon>
        <taxon>Euteleostomi</taxon>
        <taxon>Actinopterygii</taxon>
        <taxon>Neopterygii</taxon>
        <taxon>Teleostei</taxon>
        <taxon>Anguilliformes</taxon>
        <taxon>Anguillidae</taxon>
        <taxon>Anguilla</taxon>
    </lineage>
</organism>
<protein>
    <submittedName>
        <fullName evidence="1">Uncharacterized protein</fullName>
    </submittedName>
</protein>
<sequence>MTDCYSIASTASTFPASRGLRRHLRFIATHDRRNDHMPCATENQH</sequence>
<accession>A0A0E9WXJ4</accession>
<name>A0A0E9WXJ4_ANGAN</name>
<reference evidence="1" key="1">
    <citation type="submission" date="2014-11" db="EMBL/GenBank/DDBJ databases">
        <authorList>
            <person name="Amaro Gonzalez C."/>
        </authorList>
    </citation>
    <scope>NUCLEOTIDE SEQUENCE</scope>
</reference>
<evidence type="ECO:0000313" key="1">
    <source>
        <dbReference type="EMBL" id="JAH94285.1"/>
    </source>
</evidence>
<proteinExistence type="predicted"/>
<dbReference type="AlphaFoldDB" id="A0A0E9WXJ4"/>
<dbReference type="EMBL" id="GBXM01014292">
    <property type="protein sequence ID" value="JAH94285.1"/>
    <property type="molecule type" value="Transcribed_RNA"/>
</dbReference>
<reference evidence="1" key="2">
    <citation type="journal article" date="2015" name="Fish Shellfish Immunol.">
        <title>Early steps in the European eel (Anguilla anguilla)-Vibrio vulnificus interaction in the gills: Role of the RtxA13 toxin.</title>
        <authorList>
            <person name="Callol A."/>
            <person name="Pajuelo D."/>
            <person name="Ebbesson L."/>
            <person name="Teles M."/>
            <person name="MacKenzie S."/>
            <person name="Amaro C."/>
        </authorList>
    </citation>
    <scope>NUCLEOTIDE SEQUENCE</scope>
</reference>